<comment type="caution">
    <text evidence="2">The sequence shown here is derived from an EMBL/GenBank/DDBJ whole genome shotgun (WGS) entry which is preliminary data.</text>
</comment>
<gene>
    <name evidence="2" type="ORF">IOD40_06495</name>
</gene>
<feature type="coiled-coil region" evidence="1">
    <location>
        <begin position="81"/>
        <end position="118"/>
    </location>
</feature>
<proteinExistence type="predicted"/>
<dbReference type="Proteomes" id="UP000601789">
    <property type="component" value="Unassembled WGS sequence"/>
</dbReference>
<dbReference type="EMBL" id="JADGMQ010000003">
    <property type="protein sequence ID" value="MBI1620313.1"/>
    <property type="molecule type" value="Genomic_DNA"/>
</dbReference>
<organism evidence="2 3">
    <name type="scientific">Aquamicrobium zhengzhouense</name>
    <dbReference type="NCBI Taxonomy" id="2781738"/>
    <lineage>
        <taxon>Bacteria</taxon>
        <taxon>Pseudomonadati</taxon>
        <taxon>Pseudomonadota</taxon>
        <taxon>Alphaproteobacteria</taxon>
        <taxon>Hyphomicrobiales</taxon>
        <taxon>Phyllobacteriaceae</taxon>
        <taxon>Aquamicrobium</taxon>
    </lineage>
</organism>
<protein>
    <submittedName>
        <fullName evidence="2">Uncharacterized protein</fullName>
    </submittedName>
</protein>
<evidence type="ECO:0000256" key="1">
    <source>
        <dbReference type="SAM" id="Coils"/>
    </source>
</evidence>
<sequence length="195" mass="22333">MSEIKRIQGMVRSIDQWRNMVPSVVVTGSMAQVEYALADAKTDIEALWLKVAALSSAAVAEREPVYDESEFLTIAYMRGAMDAKRDATSELEAENARLRGERDEARQALEEIRDLKERPYEEFPADWREQIAVCPECKRYADHPIQRGICDEHRRPLYAREDHDKHETKILGYRAKDIARDALARRVLEGGKVDG</sequence>
<keyword evidence="1" id="KW-0175">Coiled coil</keyword>
<reference evidence="2 3" key="1">
    <citation type="submission" date="2020-10" db="EMBL/GenBank/DDBJ databases">
        <title>Aquamicrobium zhengzhouensis sp. nov., a exopolysaccharide producing bacterium isolated from farmland soil.</title>
        <authorList>
            <person name="Wang X."/>
        </authorList>
    </citation>
    <scope>NUCLEOTIDE SEQUENCE [LARGE SCALE GENOMIC DNA]</scope>
    <source>
        <strain evidence="3">cd-1</strain>
    </source>
</reference>
<dbReference type="RefSeq" id="WP_198475551.1">
    <property type="nucleotide sequence ID" value="NZ_JADGMQ010000003.1"/>
</dbReference>
<evidence type="ECO:0000313" key="2">
    <source>
        <dbReference type="EMBL" id="MBI1620313.1"/>
    </source>
</evidence>
<accession>A0ABS0SAK2</accession>
<name>A0ABS0SAK2_9HYPH</name>
<evidence type="ECO:0000313" key="3">
    <source>
        <dbReference type="Proteomes" id="UP000601789"/>
    </source>
</evidence>
<keyword evidence="3" id="KW-1185">Reference proteome</keyword>